<reference evidence="1 2" key="1">
    <citation type="journal article" date="2017" name="Nat. Commun.">
        <title>In situ click chemistry generation of cyclooxygenase-2 inhibitors.</title>
        <authorList>
            <person name="Bhardwaj A."/>
            <person name="Kaur J."/>
            <person name="Wuest M."/>
            <person name="Wuest F."/>
        </authorList>
    </citation>
    <scope>NUCLEOTIDE SEQUENCE [LARGE SCALE GENOMIC DNA]</scope>
    <source>
        <strain evidence="1">S2_018_000_R2_106</strain>
    </source>
</reference>
<name>A0A6N4RDH6_BLAVI</name>
<comment type="caution">
    <text evidence="1">The sequence shown here is derived from an EMBL/GenBank/DDBJ whole genome shotgun (WGS) entry which is preliminary data.</text>
</comment>
<accession>A0A6N4RDH6</accession>
<dbReference type="Proteomes" id="UP000320948">
    <property type="component" value="Unassembled WGS sequence"/>
</dbReference>
<sequence>MATKPPSLKRMTGAMPVIPPRAARVPRASAFPLLPAAAATLLLLGVGQVALWWWSGRLPGVPAYTRLASTFAAAPSSSSVTPQAPRRAAPQQRLEAPPLEQNIQFGDAMGRVRVTVFTDPACGRCRAQVDALTAALPVNGVRQVYKFWPRDPHRTTPGLLVELARREAVLPPFWKLLQAQGDRDLTDTDLLQLLEKAGLPLDQQRAAFSQNSAELYGALVPDLATARNAELPPPPVVVVDNQILDSTRLTPAALAEIVQKKLDGRQLVREDPLWMMNR</sequence>
<proteinExistence type="predicted"/>
<dbReference type="SUPFAM" id="SSF52833">
    <property type="entry name" value="Thioredoxin-like"/>
    <property type="match status" value="1"/>
</dbReference>
<dbReference type="InterPro" id="IPR036249">
    <property type="entry name" value="Thioredoxin-like_sf"/>
</dbReference>
<organism evidence="1 2">
    <name type="scientific">Blastochloris viridis</name>
    <name type="common">Rhodopseudomonas viridis</name>
    <dbReference type="NCBI Taxonomy" id="1079"/>
    <lineage>
        <taxon>Bacteria</taxon>
        <taxon>Pseudomonadati</taxon>
        <taxon>Pseudomonadota</taxon>
        <taxon>Alphaproteobacteria</taxon>
        <taxon>Hyphomicrobiales</taxon>
        <taxon>Blastochloridaceae</taxon>
        <taxon>Blastochloris</taxon>
    </lineage>
</organism>
<dbReference type="Gene3D" id="3.40.30.10">
    <property type="entry name" value="Glutaredoxin"/>
    <property type="match status" value="1"/>
</dbReference>
<dbReference type="AlphaFoldDB" id="A0A6N4RDH6"/>
<evidence type="ECO:0008006" key="3">
    <source>
        <dbReference type="Google" id="ProtNLM"/>
    </source>
</evidence>
<protein>
    <recommendedName>
        <fullName evidence="3">Thioredoxin-like fold domain-containing protein</fullName>
    </recommendedName>
</protein>
<gene>
    <name evidence="1" type="ORF">DI628_05400</name>
</gene>
<evidence type="ECO:0000313" key="1">
    <source>
        <dbReference type="EMBL" id="TKW62055.1"/>
    </source>
</evidence>
<dbReference type="EMBL" id="VAFM01000001">
    <property type="protein sequence ID" value="TKW62055.1"/>
    <property type="molecule type" value="Genomic_DNA"/>
</dbReference>
<evidence type="ECO:0000313" key="2">
    <source>
        <dbReference type="Proteomes" id="UP000320948"/>
    </source>
</evidence>